<dbReference type="EMBL" id="KQ460367">
    <property type="protein sequence ID" value="KPJ15501.1"/>
    <property type="molecule type" value="Genomic_DNA"/>
</dbReference>
<feature type="compositionally biased region" description="Low complexity" evidence="6">
    <location>
        <begin position="83"/>
        <end position="95"/>
    </location>
</feature>
<dbReference type="SUPFAM" id="SSF50494">
    <property type="entry name" value="Trypsin-like serine proteases"/>
    <property type="match status" value="1"/>
</dbReference>
<accession>A0A194RHT0</accession>
<evidence type="ECO:0000256" key="4">
    <source>
        <dbReference type="ARBA" id="ARBA00022825"/>
    </source>
</evidence>
<keyword evidence="1" id="KW-0645">Protease</keyword>
<dbReference type="InterPro" id="IPR009003">
    <property type="entry name" value="Peptidase_S1_PA"/>
</dbReference>
<name>A0A194RHT0_PAPMA</name>
<dbReference type="InterPro" id="IPR022700">
    <property type="entry name" value="CLIP"/>
</dbReference>
<dbReference type="InterPro" id="IPR038565">
    <property type="entry name" value="CLIP_sf"/>
</dbReference>
<keyword evidence="9" id="KW-1185">Reference proteome</keyword>
<proteinExistence type="predicted"/>
<reference evidence="8 9" key="1">
    <citation type="journal article" date="2015" name="Nat. Commun.">
        <title>Outbred genome sequencing and CRISPR/Cas9 gene editing in butterflies.</title>
        <authorList>
            <person name="Li X."/>
            <person name="Fan D."/>
            <person name="Zhang W."/>
            <person name="Liu G."/>
            <person name="Zhang L."/>
            <person name="Zhao L."/>
            <person name="Fang X."/>
            <person name="Chen L."/>
            <person name="Dong Y."/>
            <person name="Chen Y."/>
            <person name="Ding Y."/>
            <person name="Zhao R."/>
            <person name="Feng M."/>
            <person name="Zhu Y."/>
            <person name="Feng Y."/>
            <person name="Jiang X."/>
            <person name="Zhu D."/>
            <person name="Xiang H."/>
            <person name="Feng X."/>
            <person name="Li S."/>
            <person name="Wang J."/>
            <person name="Zhang G."/>
            <person name="Kronforst M.R."/>
            <person name="Wang W."/>
        </authorList>
    </citation>
    <scope>NUCLEOTIDE SEQUENCE [LARGE SCALE GENOMIC DNA]</scope>
    <source>
        <strain evidence="8">Ya'a_city_454_Pm</strain>
        <tissue evidence="8">Whole body</tissue>
    </source>
</reference>
<dbReference type="PANTHER" id="PTHR24252">
    <property type="entry name" value="ACROSIN-RELATED"/>
    <property type="match status" value="1"/>
</dbReference>
<evidence type="ECO:0000259" key="7">
    <source>
        <dbReference type="PROSITE" id="PS51888"/>
    </source>
</evidence>
<dbReference type="Proteomes" id="UP000053240">
    <property type="component" value="Unassembled WGS sequence"/>
</dbReference>
<sequence>MSSTVVDPATTIFVGCTNWSGLPVQYHNHTEDRREVECEPYLKLLKDAQRTPSATQLLRKALCGFDGNNPKVCCPRPGIPTALPTQAPVTQATPPTTEPPRPSGKSLTDEDFVDAFPEPPVCGASSAQFSKVVGGVNAKLGDFPWMALLGYLYRGGPSVDWKCGGSLITSRHVLTAAHCIHGLDSL</sequence>
<dbReference type="GO" id="GO:0006508">
    <property type="term" value="P:proteolysis"/>
    <property type="evidence" value="ECO:0007669"/>
    <property type="project" value="UniProtKB-KW"/>
</dbReference>
<gene>
    <name evidence="8" type="ORF">RR48_09430</name>
</gene>
<keyword evidence="5" id="KW-1015">Disulfide bond</keyword>
<dbReference type="InParanoid" id="A0A194RHT0"/>
<feature type="domain" description="Clip" evidence="7">
    <location>
        <begin position="15"/>
        <end position="74"/>
    </location>
</feature>
<dbReference type="PROSITE" id="PS51888">
    <property type="entry name" value="CLIP"/>
    <property type="match status" value="1"/>
</dbReference>
<keyword evidence="3" id="KW-0378">Hydrolase</keyword>
<keyword evidence="2" id="KW-0732">Signal</keyword>
<keyword evidence="4" id="KW-0720">Serine protease</keyword>
<evidence type="ECO:0000256" key="2">
    <source>
        <dbReference type="ARBA" id="ARBA00022729"/>
    </source>
</evidence>
<evidence type="ECO:0000313" key="9">
    <source>
        <dbReference type="Proteomes" id="UP000053240"/>
    </source>
</evidence>
<dbReference type="InterPro" id="IPR018114">
    <property type="entry name" value="TRYPSIN_HIS"/>
</dbReference>
<dbReference type="Gene3D" id="3.30.1640.30">
    <property type="match status" value="1"/>
</dbReference>
<evidence type="ECO:0000256" key="3">
    <source>
        <dbReference type="ARBA" id="ARBA00022801"/>
    </source>
</evidence>
<dbReference type="InterPro" id="IPR001254">
    <property type="entry name" value="Trypsin_dom"/>
</dbReference>
<dbReference type="Pfam" id="PF12032">
    <property type="entry name" value="CLIP"/>
    <property type="match status" value="1"/>
</dbReference>
<dbReference type="PROSITE" id="PS00134">
    <property type="entry name" value="TRYPSIN_HIS"/>
    <property type="match status" value="1"/>
</dbReference>
<organism evidence="8 9">
    <name type="scientific">Papilio machaon</name>
    <name type="common">Old World swallowtail butterfly</name>
    <dbReference type="NCBI Taxonomy" id="76193"/>
    <lineage>
        <taxon>Eukaryota</taxon>
        <taxon>Metazoa</taxon>
        <taxon>Ecdysozoa</taxon>
        <taxon>Arthropoda</taxon>
        <taxon>Hexapoda</taxon>
        <taxon>Insecta</taxon>
        <taxon>Pterygota</taxon>
        <taxon>Neoptera</taxon>
        <taxon>Endopterygota</taxon>
        <taxon>Lepidoptera</taxon>
        <taxon>Glossata</taxon>
        <taxon>Ditrysia</taxon>
        <taxon>Papilionoidea</taxon>
        <taxon>Papilionidae</taxon>
        <taxon>Papilioninae</taxon>
        <taxon>Papilio</taxon>
    </lineage>
</organism>
<dbReference type="InterPro" id="IPR043504">
    <property type="entry name" value="Peptidase_S1_PA_chymotrypsin"/>
</dbReference>
<dbReference type="AlphaFoldDB" id="A0A194RHT0"/>
<evidence type="ECO:0000313" key="8">
    <source>
        <dbReference type="EMBL" id="KPJ15501.1"/>
    </source>
</evidence>
<evidence type="ECO:0000256" key="5">
    <source>
        <dbReference type="ARBA" id="ARBA00023157"/>
    </source>
</evidence>
<feature type="region of interest" description="Disordered" evidence="6">
    <location>
        <begin position="83"/>
        <end position="107"/>
    </location>
</feature>
<dbReference type="Pfam" id="PF00089">
    <property type="entry name" value="Trypsin"/>
    <property type="match status" value="1"/>
</dbReference>
<protein>
    <submittedName>
        <fullName evidence="8">Proclotting enzyme</fullName>
    </submittedName>
</protein>
<dbReference type="GO" id="GO:0004252">
    <property type="term" value="F:serine-type endopeptidase activity"/>
    <property type="evidence" value="ECO:0007669"/>
    <property type="project" value="InterPro"/>
</dbReference>
<evidence type="ECO:0000256" key="1">
    <source>
        <dbReference type="ARBA" id="ARBA00022670"/>
    </source>
</evidence>
<dbReference type="Gene3D" id="2.40.10.10">
    <property type="entry name" value="Trypsin-like serine proteases"/>
    <property type="match status" value="1"/>
</dbReference>
<dbReference type="PANTHER" id="PTHR24252:SF7">
    <property type="entry name" value="HYALIN"/>
    <property type="match status" value="1"/>
</dbReference>
<evidence type="ECO:0000256" key="6">
    <source>
        <dbReference type="SAM" id="MobiDB-lite"/>
    </source>
</evidence>